<dbReference type="FunFam" id="3.40.50.720:FF:000026">
    <property type="entry name" value="Glyoxylate/hydroxypyruvate reductase B"/>
    <property type="match status" value="1"/>
</dbReference>
<comment type="caution">
    <text evidence="6">The sequence shown here is derived from an EMBL/GenBank/DDBJ whole genome shotgun (WGS) entry which is preliminary data.</text>
</comment>
<name>A0AAW2HCA8_9NEOP</name>
<dbReference type="AlphaFoldDB" id="A0AAW2HCA8"/>
<dbReference type="InterPro" id="IPR029753">
    <property type="entry name" value="D-isomer_DH_CS"/>
</dbReference>
<dbReference type="SUPFAM" id="SSF52283">
    <property type="entry name" value="Formate/glycerate dehydrogenase catalytic domain-like"/>
    <property type="match status" value="1"/>
</dbReference>
<feature type="domain" description="D-isomer specific 2-hydroxyacid dehydrogenase NAD-binding" evidence="5">
    <location>
        <begin position="128"/>
        <end position="307"/>
    </location>
</feature>
<evidence type="ECO:0000256" key="2">
    <source>
        <dbReference type="ARBA" id="ARBA00073306"/>
    </source>
</evidence>
<dbReference type="GO" id="GO:0005829">
    <property type="term" value="C:cytosol"/>
    <property type="evidence" value="ECO:0007669"/>
    <property type="project" value="TreeGrafter"/>
</dbReference>
<dbReference type="InterPro" id="IPR006139">
    <property type="entry name" value="D-isomer_2_OHA_DH_cat_dom"/>
</dbReference>
<dbReference type="CDD" id="cd05301">
    <property type="entry name" value="GDH"/>
    <property type="match status" value="1"/>
</dbReference>
<evidence type="ECO:0000259" key="4">
    <source>
        <dbReference type="Pfam" id="PF00389"/>
    </source>
</evidence>
<dbReference type="GO" id="GO:0051287">
    <property type="term" value="F:NAD binding"/>
    <property type="evidence" value="ECO:0007669"/>
    <property type="project" value="InterPro"/>
</dbReference>
<proteinExistence type="inferred from homology"/>
<dbReference type="InterPro" id="IPR029752">
    <property type="entry name" value="D-isomer_DH_CS1"/>
</dbReference>
<gene>
    <name evidence="6" type="ORF">PYX00_009651</name>
</gene>
<evidence type="ECO:0000259" key="5">
    <source>
        <dbReference type="Pfam" id="PF02826"/>
    </source>
</evidence>
<dbReference type="PROSITE" id="PS00065">
    <property type="entry name" value="D_2_HYDROXYACID_DH_1"/>
    <property type="match status" value="1"/>
</dbReference>
<comment type="similarity">
    <text evidence="3">Belongs to the D-isomer specific 2-hydroxyacid dehydrogenase family.</text>
</comment>
<dbReference type="InterPro" id="IPR036291">
    <property type="entry name" value="NAD(P)-bd_dom_sf"/>
</dbReference>
<dbReference type="SUPFAM" id="SSF51735">
    <property type="entry name" value="NAD(P)-binding Rossmann-fold domains"/>
    <property type="match status" value="1"/>
</dbReference>
<dbReference type="PANTHER" id="PTHR10996:SF277">
    <property type="entry name" value="GLYOXYLATE REDUCTASE_HYDROXYPYRUVATE REDUCTASE"/>
    <property type="match status" value="1"/>
</dbReference>
<feature type="domain" description="D-isomer specific 2-hydroxyacid dehydrogenase catalytic" evidence="4">
    <location>
        <begin position="26"/>
        <end position="337"/>
    </location>
</feature>
<evidence type="ECO:0000313" key="6">
    <source>
        <dbReference type="EMBL" id="KAL0267360.1"/>
    </source>
</evidence>
<dbReference type="Pfam" id="PF02826">
    <property type="entry name" value="2-Hacid_dh_C"/>
    <property type="match status" value="1"/>
</dbReference>
<protein>
    <recommendedName>
        <fullName evidence="2">Glyoxylate reductase/hydroxypyruvate reductase</fullName>
    </recommendedName>
</protein>
<dbReference type="GO" id="GO:0008465">
    <property type="term" value="F:hydroxypyruvate reductase (NADH) activity"/>
    <property type="evidence" value="ECO:0007669"/>
    <property type="project" value="TreeGrafter"/>
</dbReference>
<dbReference type="Gene3D" id="3.40.50.720">
    <property type="entry name" value="NAD(P)-binding Rossmann-like Domain"/>
    <property type="match status" value="2"/>
</dbReference>
<evidence type="ECO:0000256" key="1">
    <source>
        <dbReference type="ARBA" id="ARBA00023002"/>
    </source>
</evidence>
<dbReference type="PROSITE" id="PS00671">
    <property type="entry name" value="D_2_HYDROXYACID_DH_3"/>
    <property type="match status" value="1"/>
</dbReference>
<dbReference type="InterPro" id="IPR050223">
    <property type="entry name" value="D-isomer_2-hydroxyacid_DH"/>
</dbReference>
<dbReference type="InterPro" id="IPR006140">
    <property type="entry name" value="D-isomer_DH_NAD-bd"/>
</dbReference>
<dbReference type="EMBL" id="JARGDH010000005">
    <property type="protein sequence ID" value="KAL0267360.1"/>
    <property type="molecule type" value="Genomic_DNA"/>
</dbReference>
<reference evidence="6" key="1">
    <citation type="journal article" date="2024" name="Gigascience">
        <title>Chromosome-level genome of the poultry shaft louse Menopon gallinae provides insight into the host-switching and adaptive evolution of parasitic lice.</title>
        <authorList>
            <person name="Xu Y."/>
            <person name="Ma L."/>
            <person name="Liu S."/>
            <person name="Liang Y."/>
            <person name="Liu Q."/>
            <person name="He Z."/>
            <person name="Tian L."/>
            <person name="Duan Y."/>
            <person name="Cai W."/>
            <person name="Li H."/>
            <person name="Song F."/>
        </authorList>
    </citation>
    <scope>NUCLEOTIDE SEQUENCE</scope>
    <source>
        <strain evidence="6">Cailab_2023a</strain>
    </source>
</reference>
<sequence>MYLSGKLGKANIRSWGRMKYKVFVTRCDVPESALSLLKTLCDVEIWTEMKPLPHPEFLQKAKGKDGLFVTSYDRIDRELVQAAGEKLKVVATMSAGYDHVDVAELRKRGIKVGVSSGATNDAVAELTVALLLALTRRLFEGSRELERGNWKSWHPWTWLNGIGLKGTVIGIIGLGRIGLEVAKRLRCFKIKGILYTSRNAKDDAESVNAVKVDLQQLLQESDVVIVTCSLTEETRNMLGDKEFDMMKKTAVIVNTSRGGVIDQDALVRALREKKIAGAALDVMTPEPIPTNHELLKFPNCCLVPHIGSAETKTRIEMAEIAAMNIIAAFQGKEMPRELTE</sequence>
<evidence type="ECO:0000256" key="3">
    <source>
        <dbReference type="RuleBase" id="RU003719"/>
    </source>
</evidence>
<dbReference type="PANTHER" id="PTHR10996">
    <property type="entry name" value="2-HYDROXYACID DEHYDROGENASE-RELATED"/>
    <property type="match status" value="1"/>
</dbReference>
<accession>A0AAW2HCA8</accession>
<keyword evidence="1 3" id="KW-0560">Oxidoreductase</keyword>
<dbReference type="GO" id="GO:0030267">
    <property type="term" value="F:glyoxylate reductase (NADPH) activity"/>
    <property type="evidence" value="ECO:0007669"/>
    <property type="project" value="TreeGrafter"/>
</dbReference>
<organism evidence="6">
    <name type="scientific">Menopon gallinae</name>
    <name type="common">poultry shaft louse</name>
    <dbReference type="NCBI Taxonomy" id="328185"/>
    <lineage>
        <taxon>Eukaryota</taxon>
        <taxon>Metazoa</taxon>
        <taxon>Ecdysozoa</taxon>
        <taxon>Arthropoda</taxon>
        <taxon>Hexapoda</taxon>
        <taxon>Insecta</taxon>
        <taxon>Pterygota</taxon>
        <taxon>Neoptera</taxon>
        <taxon>Paraneoptera</taxon>
        <taxon>Psocodea</taxon>
        <taxon>Troctomorpha</taxon>
        <taxon>Phthiraptera</taxon>
        <taxon>Amblycera</taxon>
        <taxon>Menoponidae</taxon>
        <taxon>Menopon</taxon>
    </lineage>
</organism>
<dbReference type="Pfam" id="PF00389">
    <property type="entry name" value="2-Hacid_dh"/>
    <property type="match status" value="1"/>
</dbReference>